<protein>
    <submittedName>
        <fullName evidence="2">Uncharacterized protein</fullName>
    </submittedName>
</protein>
<accession>A0A1G9AM64</accession>
<gene>
    <name evidence="2" type="ORF">SAMN04488074_10559</name>
</gene>
<name>A0A1G9AM64_9PSEU</name>
<reference evidence="3" key="1">
    <citation type="submission" date="2016-10" db="EMBL/GenBank/DDBJ databases">
        <authorList>
            <person name="Varghese N."/>
            <person name="Submissions S."/>
        </authorList>
    </citation>
    <scope>NUCLEOTIDE SEQUENCE [LARGE SCALE GENOMIC DNA]</scope>
    <source>
        <strain evidence="3">DSM 44796</strain>
    </source>
</reference>
<proteinExistence type="predicted"/>
<sequence length="148" mass="16281">MGGVIIYEPEEDSDVNEFPWTVTFEPSGGDDWDSFICGPYERDHAVALAEAVALDDAEGGVLAIVKPMLPALSAEDVSATIEELREAALEEEADDEETVNGTPVDFDDDDLEEEEAEFDEPPSPEEIREGMARQYRRLLDLDADADAE</sequence>
<dbReference type="AlphaFoldDB" id="A0A1G9AM64"/>
<dbReference type="EMBL" id="FNET01000005">
    <property type="protein sequence ID" value="SDK28469.1"/>
    <property type="molecule type" value="Genomic_DNA"/>
</dbReference>
<feature type="region of interest" description="Disordered" evidence="1">
    <location>
        <begin position="89"/>
        <end position="129"/>
    </location>
</feature>
<organism evidence="2 3">
    <name type="scientific">Lentzea albidocapillata subsp. violacea</name>
    <dbReference type="NCBI Taxonomy" id="128104"/>
    <lineage>
        <taxon>Bacteria</taxon>
        <taxon>Bacillati</taxon>
        <taxon>Actinomycetota</taxon>
        <taxon>Actinomycetes</taxon>
        <taxon>Pseudonocardiales</taxon>
        <taxon>Pseudonocardiaceae</taxon>
        <taxon>Lentzea</taxon>
    </lineage>
</organism>
<evidence type="ECO:0000256" key="1">
    <source>
        <dbReference type="SAM" id="MobiDB-lite"/>
    </source>
</evidence>
<evidence type="ECO:0000313" key="2">
    <source>
        <dbReference type="EMBL" id="SDK28469.1"/>
    </source>
</evidence>
<evidence type="ECO:0000313" key="3">
    <source>
        <dbReference type="Proteomes" id="UP000199682"/>
    </source>
</evidence>
<dbReference type="Proteomes" id="UP000199682">
    <property type="component" value="Unassembled WGS sequence"/>
</dbReference>
<feature type="compositionally biased region" description="Acidic residues" evidence="1">
    <location>
        <begin position="89"/>
        <end position="98"/>
    </location>
</feature>
<feature type="compositionally biased region" description="Acidic residues" evidence="1">
    <location>
        <begin position="105"/>
        <end position="123"/>
    </location>
</feature>